<accession>A0AAX3WWV3</accession>
<dbReference type="InterPro" id="IPR032713">
    <property type="entry name" value="EmrE"/>
</dbReference>
<dbReference type="RefSeq" id="WP_283870572.1">
    <property type="nucleotide sequence ID" value="NZ_CP126101.1"/>
</dbReference>
<feature type="transmembrane region" description="Helical" evidence="1">
    <location>
        <begin position="128"/>
        <end position="148"/>
    </location>
</feature>
<feature type="transmembrane region" description="Helical" evidence="1">
    <location>
        <begin position="154"/>
        <end position="173"/>
    </location>
</feature>
<dbReference type="Proteomes" id="UP001178322">
    <property type="component" value="Chromosome"/>
</dbReference>
<name>A0AAX3WWV3_9BACI</name>
<feature type="transmembrane region" description="Helical" evidence="1">
    <location>
        <begin position="224"/>
        <end position="245"/>
    </location>
</feature>
<dbReference type="AlphaFoldDB" id="A0AAX3WWV3"/>
<keyword evidence="1" id="KW-1133">Transmembrane helix</keyword>
<keyword evidence="1" id="KW-0812">Transmembrane</keyword>
<protein>
    <submittedName>
        <fullName evidence="2">Multidrug resistance efflux transporter family protein</fullName>
    </submittedName>
</protein>
<evidence type="ECO:0000313" key="2">
    <source>
        <dbReference type="EMBL" id="WHY52089.1"/>
    </source>
</evidence>
<sequence>MKEIALGIFASLFFAVTFILNHAMEMQGGSWLWSASLRYFFMLPFLLVIVFYRKGFPQLSGEMKAQPIPWLLWSFVGFVLFYAPLTFAAAFGPGWLVSGTWQFTIVAGVLLAPLFVSIVAGKTVRQKIPLISLLISCVILAGILLIQIPQAQSVPMKSLMLGILPVVVASFAYPLGNRKMMEICGGRIDTFQRVLGMTIASMPAWIIMAIYALATVGLPSINQMLQSLLVGISSGVIATILFFIATDRVRDHQGKLAAVEATQSTEILFVIIGEILLLGIAFPNPIAVAGLGVIIVGMLLHSYYTMVLGKKGANQQSTSHNSSTL</sequence>
<feature type="transmembrane region" description="Helical" evidence="1">
    <location>
        <begin position="257"/>
        <end position="280"/>
    </location>
</feature>
<dbReference type="EMBL" id="CP126101">
    <property type="protein sequence ID" value="WHY52089.1"/>
    <property type="molecule type" value="Genomic_DNA"/>
</dbReference>
<evidence type="ECO:0000313" key="3">
    <source>
        <dbReference type="Proteomes" id="UP001178322"/>
    </source>
</evidence>
<feature type="transmembrane region" description="Helical" evidence="1">
    <location>
        <begin position="194"/>
        <end position="218"/>
    </location>
</feature>
<reference evidence="2" key="1">
    <citation type="submission" date="2023-05" db="EMBL/GenBank/DDBJ databases">
        <title>Comparative genomics of Bacillaceae isolates and their secondary metabolite potential.</title>
        <authorList>
            <person name="Song L."/>
            <person name="Nielsen L.J."/>
            <person name="Mohite O."/>
            <person name="Xu X."/>
            <person name="Weber T."/>
            <person name="Kovacs A.T."/>
        </authorList>
    </citation>
    <scope>NUCLEOTIDE SEQUENCE</scope>
    <source>
        <strain evidence="2">LY1</strain>
    </source>
</reference>
<feature type="transmembrane region" description="Helical" evidence="1">
    <location>
        <begin position="31"/>
        <end position="52"/>
    </location>
</feature>
<feature type="transmembrane region" description="Helical" evidence="1">
    <location>
        <begin position="72"/>
        <end position="95"/>
    </location>
</feature>
<keyword evidence="1" id="KW-0472">Membrane</keyword>
<feature type="transmembrane region" description="Helical" evidence="1">
    <location>
        <begin position="101"/>
        <end position="121"/>
    </location>
</feature>
<dbReference type="Pfam" id="PF13536">
    <property type="entry name" value="EmrE"/>
    <property type="match status" value="1"/>
</dbReference>
<feature type="transmembrane region" description="Helical" evidence="1">
    <location>
        <begin position="286"/>
        <end position="304"/>
    </location>
</feature>
<organism evidence="2 3">
    <name type="scientific">Lysinibacillus pakistanensis</name>
    <dbReference type="NCBI Taxonomy" id="759811"/>
    <lineage>
        <taxon>Bacteria</taxon>
        <taxon>Bacillati</taxon>
        <taxon>Bacillota</taxon>
        <taxon>Bacilli</taxon>
        <taxon>Bacillales</taxon>
        <taxon>Bacillaceae</taxon>
        <taxon>Lysinibacillus</taxon>
    </lineage>
</organism>
<proteinExistence type="predicted"/>
<evidence type="ECO:0000256" key="1">
    <source>
        <dbReference type="SAM" id="Phobius"/>
    </source>
</evidence>
<gene>
    <name evidence="2" type="ORF">QNH24_02320</name>
</gene>